<comment type="caution">
    <text evidence="2">The sequence shown here is derived from an EMBL/GenBank/DDBJ whole genome shotgun (WGS) entry which is preliminary data.</text>
</comment>
<dbReference type="RefSeq" id="WP_345929373.1">
    <property type="nucleotide sequence ID" value="NZ_JBDIVF010000009.1"/>
</dbReference>
<keyword evidence="3" id="KW-1185">Reference proteome</keyword>
<proteinExistence type="predicted"/>
<dbReference type="SUPFAM" id="SSF50044">
    <property type="entry name" value="SH3-domain"/>
    <property type="match status" value="1"/>
</dbReference>
<reference evidence="2 3" key="1">
    <citation type="submission" date="2024-07" db="EMBL/GenBank/DDBJ databases">
        <title>Uliginosibacterium paludis KCTC:42655.</title>
        <authorList>
            <person name="Kim M.K."/>
        </authorList>
    </citation>
    <scope>NUCLEOTIDE SEQUENCE [LARGE SCALE GENOMIC DNA]</scope>
    <source>
        <strain evidence="2 3">KCTC 42655</strain>
    </source>
</reference>
<evidence type="ECO:0000256" key="1">
    <source>
        <dbReference type="SAM" id="SignalP"/>
    </source>
</evidence>
<feature type="signal peptide" evidence="1">
    <location>
        <begin position="1"/>
        <end position="23"/>
    </location>
</feature>
<keyword evidence="1" id="KW-0732">Signal</keyword>
<evidence type="ECO:0000313" key="3">
    <source>
        <dbReference type="Proteomes" id="UP001548590"/>
    </source>
</evidence>
<dbReference type="InterPro" id="IPR036028">
    <property type="entry name" value="SH3-like_dom_sf"/>
</dbReference>
<sequence>MNRQAPLLLSGTLALLTATSASALEYKSLVDNAIVYDACSTKARPVFILRHGTPVEVIVSVDKWVKIREQGGGLGCLPSETLGNTRQVIVTASSADVLQKPEQGAPAAFSVAKDVILEAIDKPDGAWLKVRHSGGQSGYIPLKSVWGI</sequence>
<dbReference type="EMBL" id="JBEWLZ010000011">
    <property type="protein sequence ID" value="MET1491322.1"/>
    <property type="molecule type" value="Genomic_DNA"/>
</dbReference>
<gene>
    <name evidence="2" type="ORF">ABVT11_15890</name>
</gene>
<name>A0ABV2CU88_9RHOO</name>
<dbReference type="Pfam" id="PF06347">
    <property type="entry name" value="SH3_4"/>
    <property type="match status" value="2"/>
</dbReference>
<dbReference type="Gene3D" id="2.30.30.40">
    <property type="entry name" value="SH3 Domains"/>
    <property type="match status" value="1"/>
</dbReference>
<protein>
    <submittedName>
        <fullName evidence="2">SH3 domain-containing protein</fullName>
    </submittedName>
</protein>
<accession>A0ABV2CU88</accession>
<dbReference type="InterPro" id="IPR010466">
    <property type="entry name" value="DUF1058"/>
</dbReference>
<organism evidence="2 3">
    <name type="scientific">Uliginosibacterium paludis</name>
    <dbReference type="NCBI Taxonomy" id="1615952"/>
    <lineage>
        <taxon>Bacteria</taxon>
        <taxon>Pseudomonadati</taxon>
        <taxon>Pseudomonadota</taxon>
        <taxon>Betaproteobacteria</taxon>
        <taxon>Rhodocyclales</taxon>
        <taxon>Zoogloeaceae</taxon>
        <taxon>Uliginosibacterium</taxon>
    </lineage>
</organism>
<evidence type="ECO:0000313" key="2">
    <source>
        <dbReference type="EMBL" id="MET1491322.1"/>
    </source>
</evidence>
<feature type="chain" id="PRO_5046043003" evidence="1">
    <location>
        <begin position="24"/>
        <end position="148"/>
    </location>
</feature>
<dbReference type="Proteomes" id="UP001548590">
    <property type="component" value="Unassembled WGS sequence"/>
</dbReference>